<evidence type="ECO:0000256" key="3">
    <source>
        <dbReference type="ARBA" id="ARBA00020042"/>
    </source>
</evidence>
<dbReference type="Pfam" id="PF07963">
    <property type="entry name" value="N_methyl"/>
    <property type="match status" value="1"/>
</dbReference>
<dbReference type="InterPro" id="IPR000983">
    <property type="entry name" value="Bac_GSPG_pilin"/>
</dbReference>
<evidence type="ECO:0000256" key="4">
    <source>
        <dbReference type="ARBA" id="ARBA00022475"/>
    </source>
</evidence>
<gene>
    <name evidence="12" type="primary">gspG</name>
    <name evidence="12" type="ORF">AACH10_19755</name>
</gene>
<evidence type="ECO:0000256" key="7">
    <source>
        <dbReference type="ARBA" id="ARBA00022692"/>
    </source>
</evidence>
<evidence type="ECO:0000256" key="9">
    <source>
        <dbReference type="ARBA" id="ARBA00023136"/>
    </source>
</evidence>
<keyword evidence="8 10" id="KW-1133">Transmembrane helix</keyword>
<evidence type="ECO:0000259" key="11">
    <source>
        <dbReference type="Pfam" id="PF08334"/>
    </source>
</evidence>
<dbReference type="RefSeq" id="WP_341412204.1">
    <property type="nucleotide sequence ID" value="NZ_JBBUTH010000009.1"/>
</dbReference>
<name>A0ABU9CKZ4_9BURK</name>
<evidence type="ECO:0000256" key="8">
    <source>
        <dbReference type="ARBA" id="ARBA00022989"/>
    </source>
</evidence>
<dbReference type="PANTHER" id="PTHR30093">
    <property type="entry name" value="GENERAL SECRETION PATHWAY PROTEIN G"/>
    <property type="match status" value="1"/>
</dbReference>
<comment type="caution">
    <text evidence="12">The sequence shown here is derived from an EMBL/GenBank/DDBJ whole genome shotgun (WGS) entry which is preliminary data.</text>
</comment>
<dbReference type="Gene3D" id="3.30.700.10">
    <property type="entry name" value="Glycoprotein, Type 4 Pilin"/>
    <property type="match status" value="1"/>
</dbReference>
<keyword evidence="4" id="KW-1003">Cell membrane</keyword>
<organism evidence="12 13">
    <name type="scientific">Pseudaquabacterium inlustre</name>
    <dbReference type="NCBI Taxonomy" id="2984192"/>
    <lineage>
        <taxon>Bacteria</taxon>
        <taxon>Pseudomonadati</taxon>
        <taxon>Pseudomonadota</taxon>
        <taxon>Betaproteobacteria</taxon>
        <taxon>Burkholderiales</taxon>
        <taxon>Sphaerotilaceae</taxon>
        <taxon>Pseudaquabacterium</taxon>
    </lineage>
</organism>
<reference evidence="12 13" key="1">
    <citation type="submission" date="2024-04" db="EMBL/GenBank/DDBJ databases">
        <title>Novel species of the genus Ideonella isolated from streams.</title>
        <authorList>
            <person name="Lu H."/>
        </authorList>
    </citation>
    <scope>NUCLEOTIDE SEQUENCE [LARGE SCALE GENOMIC DNA]</scope>
    <source>
        <strain evidence="12 13">DXS22W</strain>
    </source>
</reference>
<dbReference type="InterPro" id="IPR013545">
    <property type="entry name" value="T2SS_protein-GspG_C"/>
</dbReference>
<comment type="similarity">
    <text evidence="2">Belongs to the GSP G family.</text>
</comment>
<keyword evidence="5" id="KW-0488">Methylation</keyword>
<dbReference type="PRINTS" id="PR00813">
    <property type="entry name" value="BCTERIALGSPG"/>
</dbReference>
<comment type="subcellular location">
    <subcellularLocation>
        <location evidence="1">Cell inner membrane</location>
        <topology evidence="1">Single-pass membrane protein</topology>
    </subcellularLocation>
</comment>
<evidence type="ECO:0000256" key="1">
    <source>
        <dbReference type="ARBA" id="ARBA00004377"/>
    </source>
</evidence>
<feature type="domain" description="Type II secretion system protein GspG C-terminal" evidence="11">
    <location>
        <begin position="37"/>
        <end position="140"/>
    </location>
</feature>
<dbReference type="Pfam" id="PF08334">
    <property type="entry name" value="T2SSG"/>
    <property type="match status" value="1"/>
</dbReference>
<evidence type="ECO:0000256" key="2">
    <source>
        <dbReference type="ARBA" id="ARBA00009984"/>
    </source>
</evidence>
<dbReference type="InterPro" id="IPR010054">
    <property type="entry name" value="Type2_sec_GspG"/>
</dbReference>
<accession>A0ABU9CKZ4</accession>
<dbReference type="InterPro" id="IPR012902">
    <property type="entry name" value="N_methyl_site"/>
</dbReference>
<keyword evidence="7 10" id="KW-0812">Transmembrane</keyword>
<feature type="transmembrane region" description="Helical" evidence="10">
    <location>
        <begin position="20"/>
        <end position="38"/>
    </location>
</feature>
<dbReference type="NCBIfam" id="TIGR02532">
    <property type="entry name" value="IV_pilin_GFxxxE"/>
    <property type="match status" value="1"/>
</dbReference>
<dbReference type="PROSITE" id="PS00409">
    <property type="entry name" value="PROKAR_NTER_METHYL"/>
    <property type="match status" value="1"/>
</dbReference>
<sequence>MNSPSTSTCRHRGFTLLELLIVLAILGLLAVFVAPRYFDQLGRSRGQVAQAQLRALADALEHYRVDTGRYPSSEQGLAALQAAPAGEPRWRGPYLKGVVPADPWGQAYRYEGPAAGREFRLLCLGRDGRPGGQGEDQDIGVDG</sequence>
<evidence type="ECO:0000256" key="10">
    <source>
        <dbReference type="SAM" id="Phobius"/>
    </source>
</evidence>
<evidence type="ECO:0000313" key="12">
    <source>
        <dbReference type="EMBL" id="MEK8052498.1"/>
    </source>
</evidence>
<evidence type="ECO:0000256" key="6">
    <source>
        <dbReference type="ARBA" id="ARBA00022519"/>
    </source>
</evidence>
<dbReference type="Proteomes" id="UP001365405">
    <property type="component" value="Unassembled WGS sequence"/>
</dbReference>
<proteinExistence type="inferred from homology"/>
<dbReference type="NCBIfam" id="TIGR01710">
    <property type="entry name" value="typeII_sec_gspG"/>
    <property type="match status" value="1"/>
</dbReference>
<evidence type="ECO:0000256" key="5">
    <source>
        <dbReference type="ARBA" id="ARBA00022481"/>
    </source>
</evidence>
<keyword evidence="9 10" id="KW-0472">Membrane</keyword>
<evidence type="ECO:0000313" key="13">
    <source>
        <dbReference type="Proteomes" id="UP001365405"/>
    </source>
</evidence>
<dbReference type="InterPro" id="IPR045584">
    <property type="entry name" value="Pilin-like"/>
</dbReference>
<keyword evidence="13" id="KW-1185">Reference proteome</keyword>
<protein>
    <recommendedName>
        <fullName evidence="3">Type II secretion system core protein G</fullName>
    </recommendedName>
</protein>
<keyword evidence="6" id="KW-0997">Cell inner membrane</keyword>
<dbReference type="SUPFAM" id="SSF54523">
    <property type="entry name" value="Pili subunits"/>
    <property type="match status" value="1"/>
</dbReference>
<dbReference type="EMBL" id="JBBUTH010000009">
    <property type="protein sequence ID" value="MEK8052498.1"/>
    <property type="molecule type" value="Genomic_DNA"/>
</dbReference>
<dbReference type="PANTHER" id="PTHR30093:SF44">
    <property type="entry name" value="TYPE II SECRETION SYSTEM CORE PROTEIN G"/>
    <property type="match status" value="1"/>
</dbReference>